<evidence type="ECO:0000313" key="1">
    <source>
        <dbReference type="EMBL" id="TWT17361.1"/>
    </source>
</evidence>
<keyword evidence="2" id="KW-1185">Reference proteome</keyword>
<dbReference type="Pfam" id="PF09650">
    <property type="entry name" value="PHA_gran_rgn"/>
    <property type="match status" value="1"/>
</dbReference>
<dbReference type="RefSeq" id="WP_146313379.1">
    <property type="nucleotide sequence ID" value="NZ_VOHE01000008.1"/>
</dbReference>
<dbReference type="NCBIfam" id="TIGR02610">
    <property type="entry name" value="PHA_gran_rgn"/>
    <property type="match status" value="1"/>
</dbReference>
<comment type="caution">
    <text evidence="1">The sequence shown here is derived from an EMBL/GenBank/DDBJ whole genome shotgun (WGS) entry which is preliminary data.</text>
</comment>
<dbReference type="Proteomes" id="UP000315949">
    <property type="component" value="Unassembled WGS sequence"/>
</dbReference>
<evidence type="ECO:0000313" key="2">
    <source>
        <dbReference type="Proteomes" id="UP000315949"/>
    </source>
</evidence>
<gene>
    <name evidence="1" type="ORF">FQY79_13225</name>
</gene>
<proteinExistence type="predicted"/>
<dbReference type="AlphaFoldDB" id="A0A5C5TT16"/>
<accession>A0A5C5TT16</accession>
<protein>
    <submittedName>
        <fullName evidence="1">Polyhydroxyalkanoic acid synthase</fullName>
    </submittedName>
</protein>
<dbReference type="EMBL" id="VOHE01000008">
    <property type="protein sequence ID" value="TWT17361.1"/>
    <property type="molecule type" value="Genomic_DNA"/>
</dbReference>
<reference evidence="1 2" key="1">
    <citation type="submission" date="2019-07" db="EMBL/GenBank/DDBJ databases">
        <title>Luteimonas sp. YD-1 nov., isolated from acidic soil.</title>
        <authorList>
            <person name="Zhou J."/>
        </authorList>
    </citation>
    <scope>NUCLEOTIDE SEQUENCE [LARGE SCALE GENOMIC DNA]</scope>
    <source>
        <strain evidence="1 2">YD-1</strain>
    </source>
</reference>
<dbReference type="OrthoDB" id="287584at2"/>
<dbReference type="InterPro" id="IPR013433">
    <property type="entry name" value="PHA_gran_rgn"/>
</dbReference>
<organism evidence="1 2">
    <name type="scientific">Luteimonas wenzhouensis</name>
    <dbReference type="NCBI Taxonomy" id="2599615"/>
    <lineage>
        <taxon>Bacteria</taxon>
        <taxon>Pseudomonadati</taxon>
        <taxon>Pseudomonadota</taxon>
        <taxon>Gammaproteobacteria</taxon>
        <taxon>Lysobacterales</taxon>
        <taxon>Lysobacteraceae</taxon>
        <taxon>Luteimonas</taxon>
    </lineage>
</organism>
<sequence>MAGIDIRHDHDLSMEQARQAVQQVADSLAQRFGVDCDWQGDTLRFNRPGVDGRIALAPRQVHVTASLGFVLSAMRGPIEAEIRRVLAERF</sequence>
<name>A0A5C5TT16_9GAMM</name>